<dbReference type="InterPro" id="IPR000648">
    <property type="entry name" value="Oxysterol-bd"/>
</dbReference>
<feature type="region of interest" description="Disordered" evidence="1">
    <location>
        <begin position="309"/>
        <end position="337"/>
    </location>
</feature>
<keyword evidence="3" id="KW-1185">Reference proteome</keyword>
<evidence type="ECO:0000313" key="2">
    <source>
        <dbReference type="EMBL" id="GFR52380.1"/>
    </source>
</evidence>
<protein>
    <recommendedName>
        <fullName evidence="4">Oxysterol-binding protein</fullName>
    </recommendedName>
</protein>
<dbReference type="AlphaFoldDB" id="A0AAD3E281"/>
<dbReference type="Gene3D" id="6.10.140.1150">
    <property type="match status" value="1"/>
</dbReference>
<dbReference type="EMBL" id="BMAR01000062">
    <property type="protein sequence ID" value="GFR52380.1"/>
    <property type="molecule type" value="Genomic_DNA"/>
</dbReference>
<proteinExistence type="predicted"/>
<name>A0AAD3E281_9CHLO</name>
<gene>
    <name evidence="2" type="ORF">Agub_g14941</name>
</gene>
<dbReference type="Gene3D" id="2.40.160.120">
    <property type="match status" value="1"/>
</dbReference>
<feature type="compositionally biased region" description="Low complexity" evidence="1">
    <location>
        <begin position="318"/>
        <end position="337"/>
    </location>
</feature>
<dbReference type="InterPro" id="IPR037239">
    <property type="entry name" value="OSBP_sf"/>
</dbReference>
<feature type="region of interest" description="Disordered" evidence="1">
    <location>
        <begin position="386"/>
        <end position="409"/>
    </location>
</feature>
<dbReference type="GO" id="GO:0005829">
    <property type="term" value="C:cytosol"/>
    <property type="evidence" value="ECO:0007669"/>
    <property type="project" value="TreeGrafter"/>
</dbReference>
<organism evidence="2 3">
    <name type="scientific">Astrephomene gubernaculifera</name>
    <dbReference type="NCBI Taxonomy" id="47775"/>
    <lineage>
        <taxon>Eukaryota</taxon>
        <taxon>Viridiplantae</taxon>
        <taxon>Chlorophyta</taxon>
        <taxon>core chlorophytes</taxon>
        <taxon>Chlorophyceae</taxon>
        <taxon>CS clade</taxon>
        <taxon>Chlamydomonadales</taxon>
        <taxon>Astrephomenaceae</taxon>
        <taxon>Astrephomene</taxon>
    </lineage>
</organism>
<dbReference type="Proteomes" id="UP001054857">
    <property type="component" value="Unassembled WGS sequence"/>
</dbReference>
<accession>A0AAD3E281</accession>
<reference evidence="2 3" key="1">
    <citation type="journal article" date="2021" name="Sci. Rep.">
        <title>Genome sequencing of the multicellular alga Astrephomene provides insights into convergent evolution of germ-soma differentiation.</title>
        <authorList>
            <person name="Yamashita S."/>
            <person name="Yamamoto K."/>
            <person name="Matsuzaki R."/>
            <person name="Suzuki S."/>
            <person name="Yamaguchi H."/>
            <person name="Hirooka S."/>
            <person name="Minakuchi Y."/>
            <person name="Miyagishima S."/>
            <person name="Kawachi M."/>
            <person name="Toyoda A."/>
            <person name="Nozaki H."/>
        </authorList>
    </citation>
    <scope>NUCLEOTIDE SEQUENCE [LARGE SCALE GENOMIC DNA]</scope>
    <source>
        <strain evidence="2 3">NIES-4017</strain>
    </source>
</reference>
<comment type="caution">
    <text evidence="2">The sequence shown here is derived from an EMBL/GenBank/DDBJ whole genome shotgun (WGS) entry which is preliminary data.</text>
</comment>
<evidence type="ECO:0000256" key="1">
    <source>
        <dbReference type="SAM" id="MobiDB-lite"/>
    </source>
</evidence>
<feature type="compositionally biased region" description="Basic and acidic residues" evidence="1">
    <location>
        <begin position="24"/>
        <end position="33"/>
    </location>
</feature>
<dbReference type="PANTHER" id="PTHR10972">
    <property type="entry name" value="OXYSTEROL-BINDING PROTEIN-RELATED"/>
    <property type="match status" value="1"/>
</dbReference>
<evidence type="ECO:0008006" key="4">
    <source>
        <dbReference type="Google" id="ProtNLM"/>
    </source>
</evidence>
<evidence type="ECO:0000313" key="3">
    <source>
        <dbReference type="Proteomes" id="UP001054857"/>
    </source>
</evidence>
<dbReference type="Pfam" id="PF01237">
    <property type="entry name" value="Oxysterol_BP"/>
    <property type="match status" value="1"/>
</dbReference>
<sequence>MAQVADDEFADALDNLAVEDVQELQDKNPEPDAHGQGGYRFDTPEHQQQLKEQRAQLWSWLKRVGSHMFKEGINLTKISLPVCLFEPRSFLERLTTNWEYNSLLVAAANCTTDPVERLRYVVAFAVSGLCRQVSFHKPFNPILGETYQAVYPNGLQVYCEQISHHPPISSWEVYEPSGKFVFYGNGNWVAGIKGNSVKGRQTGSNCIRFESDGATVEYDLPGLQVKGVLWGVRVLKYGGQMVFKDKKNGLTAVVDVDPPPQASSWSGWLRGKKPQHKPDQVVGKLLRGEEVLDTCQGNWLSHLDWERPAGQSGAVDTPGSTTSSSSGNSNGGAPAAARGGARRFWDIRSCPLAPAVPLSGPLPSDCRHREDVVALKEGDQVRAQDWKHTLEERQRRDRKLRKEGGGYEH</sequence>
<feature type="region of interest" description="Disordered" evidence="1">
    <location>
        <begin position="24"/>
        <end position="46"/>
    </location>
</feature>
<dbReference type="GO" id="GO:0032934">
    <property type="term" value="F:sterol binding"/>
    <property type="evidence" value="ECO:0007669"/>
    <property type="project" value="TreeGrafter"/>
</dbReference>
<dbReference type="PANTHER" id="PTHR10972:SF148">
    <property type="entry name" value="OXYSTEROL-BINDING PROTEIN 9"/>
    <property type="match status" value="1"/>
</dbReference>
<dbReference type="SUPFAM" id="SSF144000">
    <property type="entry name" value="Oxysterol-binding protein-like"/>
    <property type="match status" value="1"/>
</dbReference>
<dbReference type="GO" id="GO:0016020">
    <property type="term" value="C:membrane"/>
    <property type="evidence" value="ECO:0007669"/>
    <property type="project" value="TreeGrafter"/>
</dbReference>